<reference evidence="5 6" key="1">
    <citation type="submission" date="2019-03" db="EMBL/GenBank/DDBJ databases">
        <title>Genomic Encyclopedia of Type Strains, Phase IV (KMG-V): Genome sequencing to study the core and pangenomes of soil and plant-associated prokaryotes.</title>
        <authorList>
            <person name="Whitman W."/>
        </authorList>
    </citation>
    <scope>NUCLEOTIDE SEQUENCE [LARGE SCALE GENOMIC DNA]</scope>
    <source>
        <strain evidence="5 6">23C40</strain>
    </source>
</reference>
<dbReference type="RefSeq" id="WP_132074159.1">
    <property type="nucleotide sequence ID" value="NZ_SLVU01000005.1"/>
</dbReference>
<organism evidence="5 6">
    <name type="scientific">Sinorhizobium americanum</name>
    <dbReference type="NCBI Taxonomy" id="194963"/>
    <lineage>
        <taxon>Bacteria</taxon>
        <taxon>Pseudomonadati</taxon>
        <taxon>Pseudomonadota</taxon>
        <taxon>Alphaproteobacteria</taxon>
        <taxon>Hyphomicrobiales</taxon>
        <taxon>Rhizobiaceae</taxon>
        <taxon>Sinorhizobium/Ensifer group</taxon>
        <taxon>Sinorhizobium</taxon>
    </lineage>
</organism>
<dbReference type="PROSITE" id="PS51387">
    <property type="entry name" value="FAD_PCMH"/>
    <property type="match status" value="1"/>
</dbReference>
<dbReference type="SUPFAM" id="SSF55447">
    <property type="entry name" value="CO dehydrogenase flavoprotein C-terminal domain-like"/>
    <property type="match status" value="1"/>
</dbReference>
<evidence type="ECO:0000256" key="2">
    <source>
        <dbReference type="ARBA" id="ARBA00022827"/>
    </source>
</evidence>
<feature type="domain" description="FAD-binding PCMH-type" evidence="4">
    <location>
        <begin position="1"/>
        <end position="170"/>
    </location>
</feature>
<dbReference type="AlphaFoldDB" id="A0A4R2BVY1"/>
<keyword evidence="2" id="KW-0274">FAD</keyword>
<evidence type="ECO:0000256" key="1">
    <source>
        <dbReference type="ARBA" id="ARBA00022630"/>
    </source>
</evidence>
<dbReference type="InterPro" id="IPR051312">
    <property type="entry name" value="Diverse_Substr_Oxidored"/>
</dbReference>
<dbReference type="PANTHER" id="PTHR42659:SF2">
    <property type="entry name" value="XANTHINE DEHYDROGENASE SUBUNIT C-RELATED"/>
    <property type="match status" value="1"/>
</dbReference>
<comment type="caution">
    <text evidence="5">The sequence shown here is derived from an EMBL/GenBank/DDBJ whole genome shotgun (WGS) entry which is preliminary data.</text>
</comment>
<dbReference type="InterPro" id="IPR036683">
    <property type="entry name" value="CO_DH_flav_C_dom_sf"/>
</dbReference>
<evidence type="ECO:0000259" key="4">
    <source>
        <dbReference type="PROSITE" id="PS51387"/>
    </source>
</evidence>
<dbReference type="InterPro" id="IPR016169">
    <property type="entry name" value="FAD-bd_PCMH_sub2"/>
</dbReference>
<dbReference type="InterPro" id="IPR002346">
    <property type="entry name" value="Mopterin_DH_FAD-bd"/>
</dbReference>
<protein>
    <submittedName>
        <fullName evidence="5">Carbon-monoxide dehydrogenase medium subunit</fullName>
    </submittedName>
</protein>
<dbReference type="Gene3D" id="3.30.465.10">
    <property type="match status" value="1"/>
</dbReference>
<name>A0A4R2BVY1_9HYPH</name>
<dbReference type="EMBL" id="SLVU01000005">
    <property type="protein sequence ID" value="TCN32037.1"/>
    <property type="molecule type" value="Genomic_DNA"/>
</dbReference>
<evidence type="ECO:0000313" key="6">
    <source>
        <dbReference type="Proteomes" id="UP000295043"/>
    </source>
</evidence>
<dbReference type="InterPro" id="IPR005107">
    <property type="entry name" value="CO_DH_flav_C"/>
</dbReference>
<dbReference type="SMART" id="SM01092">
    <property type="entry name" value="CO_deh_flav_C"/>
    <property type="match status" value="1"/>
</dbReference>
<keyword evidence="1" id="KW-0285">Flavoprotein</keyword>
<dbReference type="PANTHER" id="PTHR42659">
    <property type="entry name" value="XANTHINE DEHYDROGENASE SUBUNIT C-RELATED"/>
    <property type="match status" value="1"/>
</dbReference>
<accession>A0A4R2BVY1</accession>
<sequence>MYETNYHRASSIQEAVQMMGAAAEGKYLSGGMTLIPTMRLRLAAPSDLVDLRHIAELKGIAVDGRSVRIGAAATHEEVATSAELSAVCPAVCDLAGHIGDPAVRHMGTIGGSIANNDPAADYPAAMLAVDAVIVTDRREIKAGDFFTDLFETALEEGEIITAVRFDAPAKAAYQKFANPASRYAMTGVFVARRNDGEVRVAVTGAGSNGVFRHQGLEAALSANWSPDAVANVAVDASDLLTDLHASAAYRANLVKVMTKRAVAAA</sequence>
<dbReference type="SUPFAM" id="SSF56176">
    <property type="entry name" value="FAD-binding/transporter-associated domain-like"/>
    <property type="match status" value="1"/>
</dbReference>
<keyword evidence="3" id="KW-0560">Oxidoreductase</keyword>
<dbReference type="Proteomes" id="UP000295043">
    <property type="component" value="Unassembled WGS sequence"/>
</dbReference>
<dbReference type="InterPro" id="IPR036318">
    <property type="entry name" value="FAD-bd_PCMH-like_sf"/>
</dbReference>
<dbReference type="Pfam" id="PF00941">
    <property type="entry name" value="FAD_binding_5"/>
    <property type="match status" value="1"/>
</dbReference>
<evidence type="ECO:0000313" key="5">
    <source>
        <dbReference type="EMBL" id="TCN32037.1"/>
    </source>
</evidence>
<dbReference type="InterPro" id="IPR016166">
    <property type="entry name" value="FAD-bd_PCMH"/>
</dbReference>
<gene>
    <name evidence="5" type="ORF">EV184_105292</name>
</gene>
<dbReference type="GO" id="GO:0071949">
    <property type="term" value="F:FAD binding"/>
    <property type="evidence" value="ECO:0007669"/>
    <property type="project" value="InterPro"/>
</dbReference>
<dbReference type="Gene3D" id="3.30.390.50">
    <property type="entry name" value="CO dehydrogenase flavoprotein, C-terminal domain"/>
    <property type="match status" value="1"/>
</dbReference>
<dbReference type="Gene3D" id="3.30.43.10">
    <property type="entry name" value="Uridine Diphospho-n-acetylenolpyruvylglucosamine Reductase, domain 2"/>
    <property type="match status" value="1"/>
</dbReference>
<dbReference type="InterPro" id="IPR016167">
    <property type="entry name" value="FAD-bd_PCMH_sub1"/>
</dbReference>
<evidence type="ECO:0000256" key="3">
    <source>
        <dbReference type="ARBA" id="ARBA00023002"/>
    </source>
</evidence>
<proteinExistence type="predicted"/>
<dbReference type="GO" id="GO:0016491">
    <property type="term" value="F:oxidoreductase activity"/>
    <property type="evidence" value="ECO:0007669"/>
    <property type="project" value="UniProtKB-KW"/>
</dbReference>